<sequence length="712" mass="76050">MSQDLIIRLQIDKAAAERSSQEFHANEKARIAKTLTDAEAAEKAKTAFIKRENDQRVQELARSQKTTVEQAKAVEDERKRLAKDAAAEQARLIKDVERAAKESARARAEDERQWSKRALTEAEVAERAKTAIVGTENRKRVQAVVEAHGKERTVVGELKGLWDTKVGAIGKAGPAVAGVTAAMATLKIGVTILEAMDDKWRQVTQDIREATKATAEHHKAQLELAGFSGTPGQTKVELQKSADLGAKAGLTIDQATDVRKAFGAGAFAIMDKPAVPAQNGMPAVEAQQGLISQKTKDEVEVLAAKQAAYSGGNAADYGAAAAVIPALAGRRMETPEIEAGMVRLDRFANIGGFDTPSDIVQEVKKVQGYAKSGVVSPEKLEGLIAMYAKTNPAEAATLAKQAISGMSAAPMMERGMHVPDDIKEQQLTMAGWSKDIGIERGEDIDVSLDKAKADVEAKAAAADKAGEMFNPDQFLMSRGVTNQETRAAILAFDRPTWKKEIMPTIGMKVAPGTIDAIHADWQKDPAGRQAMVDAGADQAKNAQGGKHLLMNQLLEQEYNIKKAKGEAVGEFGDYMKPMPWHGVDLGRMVSGQTPNALMEPLAKRLTGELDRLNLSQGAAGAVGADGSVYSTVQQELTGNRTPEQKAAVVNDAMARIQGAGGDTSLGQGDVMNQILEATRAQQRALEQIVANTSKAAAVPIPSGRPVQPAQRP</sequence>
<gene>
    <name evidence="2" type="ORF">PZE19_32570</name>
</gene>
<feature type="coiled-coil region" evidence="1">
    <location>
        <begin position="71"/>
        <end position="113"/>
    </location>
</feature>
<evidence type="ECO:0000313" key="3">
    <source>
        <dbReference type="Proteomes" id="UP001216907"/>
    </source>
</evidence>
<dbReference type="Proteomes" id="UP001216907">
    <property type="component" value="Unassembled WGS sequence"/>
</dbReference>
<evidence type="ECO:0000256" key="1">
    <source>
        <dbReference type="SAM" id="Coils"/>
    </source>
</evidence>
<dbReference type="RefSeq" id="WP_277864844.1">
    <property type="nucleotide sequence ID" value="NZ_JARRAG010000009.1"/>
</dbReference>
<accession>A0ABT6FLR5</accession>
<proteinExistence type="predicted"/>
<dbReference type="EMBL" id="JARRAG010000009">
    <property type="protein sequence ID" value="MDG3008525.1"/>
    <property type="molecule type" value="Genomic_DNA"/>
</dbReference>
<keyword evidence="1" id="KW-0175">Coiled coil</keyword>
<evidence type="ECO:0000313" key="2">
    <source>
        <dbReference type="EMBL" id="MDG3008525.1"/>
    </source>
</evidence>
<protein>
    <submittedName>
        <fullName evidence="2">Uncharacterized protein</fullName>
    </submittedName>
</protein>
<name>A0ABT6FLR5_9BACT</name>
<organism evidence="2 3">
    <name type="scientific">Paludisphaera mucosa</name>
    <dbReference type="NCBI Taxonomy" id="3030827"/>
    <lineage>
        <taxon>Bacteria</taxon>
        <taxon>Pseudomonadati</taxon>
        <taxon>Planctomycetota</taxon>
        <taxon>Planctomycetia</taxon>
        <taxon>Isosphaerales</taxon>
        <taxon>Isosphaeraceae</taxon>
        <taxon>Paludisphaera</taxon>
    </lineage>
</organism>
<keyword evidence="3" id="KW-1185">Reference proteome</keyword>
<comment type="caution">
    <text evidence="2">The sequence shown here is derived from an EMBL/GenBank/DDBJ whole genome shotgun (WGS) entry which is preliminary data.</text>
</comment>
<reference evidence="2 3" key="1">
    <citation type="submission" date="2023-03" db="EMBL/GenBank/DDBJ databases">
        <title>Paludisphaera mucosa sp. nov. a novel planctomycete from northern fen.</title>
        <authorList>
            <person name="Ivanova A."/>
        </authorList>
    </citation>
    <scope>NUCLEOTIDE SEQUENCE [LARGE SCALE GENOMIC DNA]</scope>
    <source>
        <strain evidence="2 3">Pla2</strain>
    </source>
</reference>